<dbReference type="InterPro" id="IPR036412">
    <property type="entry name" value="HAD-like_sf"/>
</dbReference>
<dbReference type="InterPro" id="IPR008250">
    <property type="entry name" value="ATPase_P-typ_transduc_dom_A_sf"/>
</dbReference>
<dbReference type="PANTHER" id="PTHR48085">
    <property type="entry name" value="CADMIUM/ZINC-TRANSPORTING ATPASE HMA2-RELATED"/>
    <property type="match status" value="1"/>
</dbReference>
<evidence type="ECO:0000256" key="1">
    <source>
        <dbReference type="ARBA" id="ARBA00004651"/>
    </source>
</evidence>
<keyword evidence="8 11" id="KW-0472">Membrane</keyword>
<dbReference type="SFLD" id="SFLDF00027">
    <property type="entry name" value="p-type_atpase"/>
    <property type="match status" value="1"/>
</dbReference>
<evidence type="ECO:0000256" key="6">
    <source>
        <dbReference type="ARBA" id="ARBA00022967"/>
    </source>
</evidence>
<dbReference type="PRINTS" id="PR00119">
    <property type="entry name" value="CATATPASE"/>
</dbReference>
<dbReference type="Pfam" id="PF00702">
    <property type="entry name" value="Hydrolase"/>
    <property type="match status" value="1"/>
</dbReference>
<proteinExistence type="inferred from homology"/>
<evidence type="ECO:0000256" key="7">
    <source>
        <dbReference type="ARBA" id="ARBA00022989"/>
    </source>
</evidence>
<dbReference type="PRINTS" id="PR00941">
    <property type="entry name" value="CDATPASE"/>
</dbReference>
<comment type="catalytic activity">
    <reaction evidence="10">
        <text>Cd(2+)(in) + ATP + H2O = Cd(2+)(out) + ADP + phosphate + H(+)</text>
        <dbReference type="Rhea" id="RHEA:12132"/>
        <dbReference type="ChEBI" id="CHEBI:15377"/>
        <dbReference type="ChEBI" id="CHEBI:15378"/>
        <dbReference type="ChEBI" id="CHEBI:30616"/>
        <dbReference type="ChEBI" id="CHEBI:43474"/>
        <dbReference type="ChEBI" id="CHEBI:48775"/>
        <dbReference type="ChEBI" id="CHEBI:456216"/>
        <dbReference type="EC" id="7.2.2.21"/>
    </reaction>
</comment>
<evidence type="ECO:0000256" key="11">
    <source>
        <dbReference type="RuleBase" id="RU362081"/>
    </source>
</evidence>
<evidence type="ECO:0000256" key="8">
    <source>
        <dbReference type="ARBA" id="ARBA00023136"/>
    </source>
</evidence>
<evidence type="ECO:0000256" key="2">
    <source>
        <dbReference type="ARBA" id="ARBA00006024"/>
    </source>
</evidence>
<evidence type="ECO:0000313" key="14">
    <source>
        <dbReference type="Proteomes" id="UP000824111"/>
    </source>
</evidence>
<dbReference type="Pfam" id="PF00122">
    <property type="entry name" value="E1-E2_ATPase"/>
    <property type="match status" value="1"/>
</dbReference>
<dbReference type="InterPro" id="IPR023298">
    <property type="entry name" value="ATPase_P-typ_TM_dom_sf"/>
</dbReference>
<comment type="subcellular location">
    <subcellularLocation>
        <location evidence="1">Cell membrane</location>
        <topology evidence="1">Multi-pass membrane protein</topology>
    </subcellularLocation>
</comment>
<keyword evidence="7 11" id="KW-1133">Transmembrane helix</keyword>
<protein>
    <recommendedName>
        <fullName evidence="9">Cd(2+)-exporting ATPase</fullName>
        <ecNumber evidence="9">7.2.2.21</ecNumber>
    </recommendedName>
</protein>
<keyword evidence="5 11" id="KW-0479">Metal-binding</keyword>
<dbReference type="EMBL" id="DVND01000051">
    <property type="protein sequence ID" value="HIU48117.1"/>
    <property type="molecule type" value="Genomic_DNA"/>
</dbReference>
<evidence type="ECO:0000256" key="9">
    <source>
        <dbReference type="ARBA" id="ARBA00039103"/>
    </source>
</evidence>
<sequence length="645" mass="69453">MAHDHHEHSCACHAQHCSGAAHEHTHTHEAGCACCAGHEHPAREKALVPRLVFGGALFICGYFFEDPLSWFLYFAAYLLLGYDVLFYAVKNLFKGFVLDENFLMSIATIGAIIIRSIPEAVAVMLFYQIGEFFSDRAVARSKKSISDLMDIRPEYANLILDSGTKKVAPEEVPVGAVIAVLPGEKVPLDGEVLEGCSFLDTSALTGESVPRQAAPGSAVLSGSINTASLLKIRVTKAYKDSSVSKIMELLQNAQNRKSNSERFITVFAKRYTPIVVGLALLIAIIPPLFTGFDFSTWVYRALIFLVVSCPCALVVSVPLGFFAGIGNASKKGILIKGSETIEALTKVQAVAFDKTGTITKGVFEVTAIRCNGVKQEFLNLLAHAEHYSTHPIGTAVANVYQGQIDESRISDYQELAGKGISVRIDGKQVWAGNAKLMADNGIVPPSVQDSGSIVFVAVEHQYYGYAAVSDSIKEDSREAVSALKQAGLYTVMLTGDIRETAERVGQAVGVHEIRAELLPQDKVACVKKIQASSKLAFAGDGINDAPVLAYADVGIAMGGVGSDSAIEAADMVIMSDSIAKIPEAIRLSKKTMRIVWQNIIFAIGVKVFVMLLSALGFSTMWMAIFADVGVTFLAVLNSMRAFYAK</sequence>
<dbReference type="InterPro" id="IPR051014">
    <property type="entry name" value="Cation_Transport_ATPase_IB"/>
</dbReference>
<dbReference type="NCBIfam" id="TIGR01525">
    <property type="entry name" value="ATPase-IB_hvy"/>
    <property type="match status" value="1"/>
</dbReference>
<dbReference type="InterPro" id="IPR044492">
    <property type="entry name" value="P_typ_ATPase_HD_dom"/>
</dbReference>
<accession>A0A9D1LU99</accession>
<dbReference type="InterPro" id="IPR023299">
    <property type="entry name" value="ATPase_P-typ_cyto_dom_N"/>
</dbReference>
<dbReference type="FunFam" id="2.70.150.10:FF:000002">
    <property type="entry name" value="Copper-transporting ATPase 1, putative"/>
    <property type="match status" value="1"/>
</dbReference>
<dbReference type="Gene3D" id="3.40.50.1000">
    <property type="entry name" value="HAD superfamily/HAD-like"/>
    <property type="match status" value="1"/>
</dbReference>
<feature type="transmembrane region" description="Helical" evidence="11">
    <location>
        <begin position="595"/>
        <end position="615"/>
    </location>
</feature>
<evidence type="ECO:0000256" key="4">
    <source>
        <dbReference type="ARBA" id="ARBA00022692"/>
    </source>
</evidence>
<dbReference type="NCBIfam" id="TIGR01512">
    <property type="entry name" value="ATPase-IB2_Cd"/>
    <property type="match status" value="1"/>
</dbReference>
<evidence type="ECO:0000313" key="13">
    <source>
        <dbReference type="EMBL" id="HIU48117.1"/>
    </source>
</evidence>
<dbReference type="InterPro" id="IPR023214">
    <property type="entry name" value="HAD_sf"/>
</dbReference>
<dbReference type="Gene3D" id="2.70.150.10">
    <property type="entry name" value="Calcium-transporting ATPase, cytoplasmic transduction domain A"/>
    <property type="match status" value="1"/>
</dbReference>
<feature type="transmembrane region" description="Helical" evidence="11">
    <location>
        <begin position="47"/>
        <end position="64"/>
    </location>
</feature>
<dbReference type="SUPFAM" id="SSF81653">
    <property type="entry name" value="Calcium ATPase, transduction domain A"/>
    <property type="match status" value="1"/>
</dbReference>
<keyword evidence="11" id="KW-0067">ATP-binding</keyword>
<dbReference type="SUPFAM" id="SSF81665">
    <property type="entry name" value="Calcium ATPase, transmembrane domain M"/>
    <property type="match status" value="1"/>
</dbReference>
<feature type="transmembrane region" description="Helical" evidence="11">
    <location>
        <begin position="70"/>
        <end position="89"/>
    </location>
</feature>
<dbReference type="EC" id="7.2.2.21" evidence="9"/>
<keyword evidence="4 11" id="KW-0812">Transmembrane</keyword>
<dbReference type="Proteomes" id="UP000824111">
    <property type="component" value="Unassembled WGS sequence"/>
</dbReference>
<dbReference type="GO" id="GO:0016887">
    <property type="term" value="F:ATP hydrolysis activity"/>
    <property type="evidence" value="ECO:0007669"/>
    <property type="project" value="InterPro"/>
</dbReference>
<evidence type="ECO:0000259" key="12">
    <source>
        <dbReference type="Pfam" id="PF00122"/>
    </source>
</evidence>
<dbReference type="InterPro" id="IPR018303">
    <property type="entry name" value="ATPase_P-typ_P_site"/>
</dbReference>
<dbReference type="GO" id="GO:0005524">
    <property type="term" value="F:ATP binding"/>
    <property type="evidence" value="ECO:0007669"/>
    <property type="project" value="UniProtKB-UniRule"/>
</dbReference>
<evidence type="ECO:0000256" key="10">
    <source>
        <dbReference type="ARBA" id="ARBA00049338"/>
    </source>
</evidence>
<dbReference type="SUPFAM" id="SSF56784">
    <property type="entry name" value="HAD-like"/>
    <property type="match status" value="1"/>
</dbReference>
<dbReference type="PROSITE" id="PS00154">
    <property type="entry name" value="ATPASE_E1_E2"/>
    <property type="match status" value="1"/>
</dbReference>
<dbReference type="SFLD" id="SFLDS00003">
    <property type="entry name" value="Haloacid_Dehalogenase"/>
    <property type="match status" value="1"/>
</dbReference>
<feature type="transmembrane region" description="Helical" evidence="11">
    <location>
        <begin position="621"/>
        <end position="643"/>
    </location>
</feature>
<dbReference type="InterPro" id="IPR001757">
    <property type="entry name" value="P_typ_ATPase"/>
</dbReference>
<dbReference type="SFLD" id="SFLDG00002">
    <property type="entry name" value="C1.7:_P-type_atpase_like"/>
    <property type="match status" value="1"/>
</dbReference>
<feature type="domain" description="P-type ATPase A" evidence="12">
    <location>
        <begin position="152"/>
        <end position="251"/>
    </location>
</feature>
<organism evidence="13 14">
    <name type="scientific">Candidatus Avimonoglobus intestinipullorum</name>
    <dbReference type="NCBI Taxonomy" id="2840699"/>
    <lineage>
        <taxon>Bacteria</taxon>
        <taxon>Bacillati</taxon>
        <taxon>Bacillota</taxon>
        <taxon>Clostridia</taxon>
        <taxon>Eubacteriales</taxon>
        <taxon>Candidatus Avimonoglobus</taxon>
    </lineage>
</organism>
<dbReference type="NCBIfam" id="TIGR01494">
    <property type="entry name" value="ATPase_P-type"/>
    <property type="match status" value="1"/>
</dbReference>
<reference evidence="13" key="2">
    <citation type="journal article" date="2021" name="PeerJ">
        <title>Extensive microbial diversity within the chicken gut microbiome revealed by metagenomics and culture.</title>
        <authorList>
            <person name="Gilroy R."/>
            <person name="Ravi A."/>
            <person name="Getino M."/>
            <person name="Pursley I."/>
            <person name="Horton D.L."/>
            <person name="Alikhan N.F."/>
            <person name="Baker D."/>
            <person name="Gharbi K."/>
            <person name="Hall N."/>
            <person name="Watson M."/>
            <person name="Adriaenssens E.M."/>
            <person name="Foster-Nyarko E."/>
            <person name="Jarju S."/>
            <person name="Secka A."/>
            <person name="Antonio M."/>
            <person name="Oren A."/>
            <person name="Chaudhuri R.R."/>
            <person name="La Ragione R."/>
            <person name="Hildebrand F."/>
            <person name="Pallen M.J."/>
        </authorList>
    </citation>
    <scope>NUCLEOTIDE SEQUENCE</scope>
    <source>
        <strain evidence="13">ChiSjej4B22-9803</strain>
    </source>
</reference>
<feature type="transmembrane region" description="Helical" evidence="11">
    <location>
        <begin position="271"/>
        <end position="289"/>
    </location>
</feature>
<dbReference type="GO" id="GO:0005886">
    <property type="term" value="C:plasma membrane"/>
    <property type="evidence" value="ECO:0007669"/>
    <property type="project" value="UniProtKB-SubCell"/>
</dbReference>
<gene>
    <name evidence="13" type="primary">cadA</name>
    <name evidence="13" type="ORF">IAB04_02005</name>
</gene>
<keyword evidence="11" id="KW-0547">Nucleotide-binding</keyword>
<evidence type="ECO:0000256" key="3">
    <source>
        <dbReference type="ARBA" id="ARBA00022539"/>
    </source>
</evidence>
<dbReference type="AlphaFoldDB" id="A0A9D1LU99"/>
<evidence type="ECO:0000256" key="5">
    <source>
        <dbReference type="ARBA" id="ARBA00022723"/>
    </source>
</evidence>
<comment type="caution">
    <text evidence="13">The sequence shown here is derived from an EMBL/GenBank/DDBJ whole genome shotgun (WGS) entry which is preliminary data.</text>
</comment>
<comment type="similarity">
    <text evidence="2 11">Belongs to the cation transport ATPase (P-type) (TC 3.A.3) family. Type IB subfamily.</text>
</comment>
<dbReference type="InterPro" id="IPR059000">
    <property type="entry name" value="ATPase_P-type_domA"/>
</dbReference>
<dbReference type="InterPro" id="IPR027256">
    <property type="entry name" value="P-typ_ATPase_IB"/>
</dbReference>
<name>A0A9D1LU99_9FIRM</name>
<keyword evidence="11" id="KW-1003">Cell membrane</keyword>
<dbReference type="GO" id="GO:0046872">
    <property type="term" value="F:metal ion binding"/>
    <property type="evidence" value="ECO:0007669"/>
    <property type="project" value="UniProtKB-KW"/>
</dbReference>
<dbReference type="PANTHER" id="PTHR48085:SF5">
    <property type="entry name" value="CADMIUM_ZINC-TRANSPORTING ATPASE HMA4-RELATED"/>
    <property type="match status" value="1"/>
</dbReference>
<dbReference type="Gene3D" id="3.40.1110.10">
    <property type="entry name" value="Calcium-transporting ATPase, cytoplasmic domain N"/>
    <property type="match status" value="1"/>
</dbReference>
<feature type="transmembrane region" description="Helical" evidence="11">
    <location>
        <begin position="301"/>
        <end position="326"/>
    </location>
</feature>
<reference evidence="13" key="1">
    <citation type="submission" date="2020-10" db="EMBL/GenBank/DDBJ databases">
        <authorList>
            <person name="Gilroy R."/>
        </authorList>
    </citation>
    <scope>NUCLEOTIDE SEQUENCE</scope>
    <source>
        <strain evidence="13">ChiSjej4B22-9803</strain>
    </source>
</reference>
<keyword evidence="6" id="KW-1278">Translocase</keyword>
<dbReference type="GO" id="GO:0008551">
    <property type="term" value="F:P-type cadmium transporter activity"/>
    <property type="evidence" value="ECO:0007669"/>
    <property type="project" value="UniProtKB-EC"/>
</dbReference>
<keyword evidence="3" id="KW-0104">Cadmium</keyword>